<feature type="domain" description="DUF397" evidence="2">
    <location>
        <begin position="7"/>
        <end position="26"/>
    </location>
</feature>
<dbReference type="InterPro" id="IPR007278">
    <property type="entry name" value="DUF397"/>
</dbReference>
<name>A0A543CLE8_9ACTN</name>
<keyword evidence="4" id="KW-1185">Reference proteome</keyword>
<organism evidence="3 4">
    <name type="scientific">Actinoallomurus bryophytorum</name>
    <dbReference type="NCBI Taxonomy" id="1490222"/>
    <lineage>
        <taxon>Bacteria</taxon>
        <taxon>Bacillati</taxon>
        <taxon>Actinomycetota</taxon>
        <taxon>Actinomycetes</taxon>
        <taxon>Streptosporangiales</taxon>
        <taxon>Thermomonosporaceae</taxon>
        <taxon>Actinoallomurus</taxon>
    </lineage>
</organism>
<dbReference type="EMBL" id="VFOZ01000001">
    <property type="protein sequence ID" value="TQL97926.1"/>
    <property type="molecule type" value="Genomic_DNA"/>
</dbReference>
<dbReference type="AlphaFoldDB" id="A0A543CLE8"/>
<dbReference type="Proteomes" id="UP000316096">
    <property type="component" value="Unassembled WGS sequence"/>
</dbReference>
<dbReference type="Pfam" id="PF04149">
    <property type="entry name" value="DUF397"/>
    <property type="match status" value="1"/>
</dbReference>
<evidence type="ECO:0000313" key="3">
    <source>
        <dbReference type="EMBL" id="TQL97926.1"/>
    </source>
</evidence>
<comment type="caution">
    <text evidence="3">The sequence shown here is derived from an EMBL/GenBank/DDBJ whole genome shotgun (WGS) entry which is preliminary data.</text>
</comment>
<reference evidence="3 4" key="1">
    <citation type="submission" date="2019-06" db="EMBL/GenBank/DDBJ databases">
        <title>Sequencing the genomes of 1000 actinobacteria strains.</title>
        <authorList>
            <person name="Klenk H.-P."/>
        </authorList>
    </citation>
    <scope>NUCLEOTIDE SEQUENCE [LARGE SCALE GENOMIC DNA]</scope>
    <source>
        <strain evidence="3 4">DSM 102200</strain>
    </source>
</reference>
<protein>
    <submittedName>
        <fullName evidence="3">Uncharacterized protein DUF397</fullName>
    </submittedName>
</protein>
<proteinExistence type="predicted"/>
<dbReference type="OrthoDB" id="4562195at2"/>
<accession>A0A543CLE8</accession>
<dbReference type="RefSeq" id="WP_141956591.1">
    <property type="nucleotide sequence ID" value="NZ_VFOZ01000001.1"/>
</dbReference>
<sequence length="32" mass="3467">MGVVTTPWRKSSRSGANNDDCVEVSVAEEERG</sequence>
<evidence type="ECO:0000256" key="1">
    <source>
        <dbReference type="SAM" id="MobiDB-lite"/>
    </source>
</evidence>
<evidence type="ECO:0000259" key="2">
    <source>
        <dbReference type="Pfam" id="PF04149"/>
    </source>
</evidence>
<feature type="region of interest" description="Disordered" evidence="1">
    <location>
        <begin position="1"/>
        <end position="32"/>
    </location>
</feature>
<gene>
    <name evidence="3" type="ORF">FB559_3537</name>
</gene>
<evidence type="ECO:0000313" key="4">
    <source>
        <dbReference type="Proteomes" id="UP000316096"/>
    </source>
</evidence>